<dbReference type="GO" id="GO:0016787">
    <property type="term" value="F:hydrolase activity"/>
    <property type="evidence" value="ECO:0007669"/>
    <property type="project" value="UniProtKB-KW"/>
</dbReference>
<feature type="domain" description="Endoribonuclease YicC-like C-terminal" evidence="7">
    <location>
        <begin position="171"/>
        <end position="290"/>
    </location>
</feature>
<sequence length="290" mass="32643">MKSMTGYGKAAHPVDGFEVNAEIKTVNSRYLDIYIRSNTSVSALEADIRALIKKKMERGKVNLFIDIQHTGDATGSALDVSRLEQITAQLNTIKKIAHIDEPVRLNHFLAFQDLFDLKINFDKHPELRQGILQTVEKAAESCNTMRADEGAHLLQDMKARITTINSLVTGIAKRAPQNVTEEFEKLRKRIQELLDGSQVDEGRLEQELALISDKVDISEECTRLQSHLNQLESTLSSKTASGKRITFILQEILRETNTINSKTTDLEIAGSAIKMKEELEKIREQAQNLE</sequence>
<dbReference type="PANTHER" id="PTHR30636">
    <property type="entry name" value="UPF0701 PROTEIN YICC"/>
    <property type="match status" value="1"/>
</dbReference>
<feature type="domain" description="Endoribonuclease YicC-like N-terminal" evidence="6">
    <location>
        <begin position="1"/>
        <end position="154"/>
    </location>
</feature>
<comment type="caution">
    <text evidence="8">The sequence shown here is derived from an EMBL/GenBank/DDBJ whole genome shotgun (WGS) entry which is preliminary data.</text>
</comment>
<dbReference type="InterPro" id="IPR013551">
    <property type="entry name" value="YicC-like_C"/>
</dbReference>
<dbReference type="GO" id="GO:0004521">
    <property type="term" value="F:RNA endonuclease activity"/>
    <property type="evidence" value="ECO:0007669"/>
    <property type="project" value="InterPro"/>
</dbReference>
<evidence type="ECO:0000256" key="5">
    <source>
        <dbReference type="ARBA" id="ARBA00035648"/>
    </source>
</evidence>
<dbReference type="InterPro" id="IPR005229">
    <property type="entry name" value="YicC/YloC-like"/>
</dbReference>
<evidence type="ECO:0000256" key="3">
    <source>
        <dbReference type="ARBA" id="ARBA00022759"/>
    </source>
</evidence>
<dbReference type="EMBL" id="DRLD01000055">
    <property type="protein sequence ID" value="HED09437.1"/>
    <property type="molecule type" value="Genomic_DNA"/>
</dbReference>
<dbReference type="AlphaFoldDB" id="A0A7V1PUA6"/>
<dbReference type="PANTHER" id="PTHR30636:SF3">
    <property type="entry name" value="UPF0701 PROTEIN YICC"/>
    <property type="match status" value="1"/>
</dbReference>
<evidence type="ECO:0000256" key="2">
    <source>
        <dbReference type="ARBA" id="ARBA00022722"/>
    </source>
</evidence>
<proteinExistence type="inferred from homology"/>
<dbReference type="NCBIfam" id="TIGR00255">
    <property type="entry name" value="YicC/YloC family endoribonuclease"/>
    <property type="match status" value="1"/>
</dbReference>
<evidence type="ECO:0000259" key="6">
    <source>
        <dbReference type="Pfam" id="PF03755"/>
    </source>
</evidence>
<keyword evidence="4" id="KW-0378">Hydrolase</keyword>
<keyword evidence="3" id="KW-0255">Endonuclease</keyword>
<evidence type="ECO:0000256" key="1">
    <source>
        <dbReference type="ARBA" id="ARBA00001968"/>
    </source>
</evidence>
<gene>
    <name evidence="8" type="ORF">ENJ10_02005</name>
</gene>
<comment type="cofactor">
    <cofactor evidence="1">
        <name>a divalent metal cation</name>
        <dbReference type="ChEBI" id="CHEBI:60240"/>
    </cofactor>
</comment>
<dbReference type="Pfam" id="PF08340">
    <property type="entry name" value="YicC-like_C"/>
    <property type="match status" value="1"/>
</dbReference>
<keyword evidence="2" id="KW-0540">Nuclease</keyword>
<reference evidence="8" key="1">
    <citation type="journal article" date="2020" name="mSystems">
        <title>Genome- and Community-Level Interaction Insights into Carbon Utilization and Element Cycling Functions of Hydrothermarchaeota in Hydrothermal Sediment.</title>
        <authorList>
            <person name="Zhou Z."/>
            <person name="Liu Y."/>
            <person name="Xu W."/>
            <person name="Pan J."/>
            <person name="Luo Z.H."/>
            <person name="Li M."/>
        </authorList>
    </citation>
    <scope>NUCLEOTIDE SEQUENCE [LARGE SCALE GENOMIC DNA]</scope>
    <source>
        <strain evidence="8">HyVt-456</strain>
    </source>
</reference>
<accession>A0A7V1PUA6</accession>
<organism evidence="8">
    <name type="scientific">Caldithrix abyssi</name>
    <dbReference type="NCBI Taxonomy" id="187145"/>
    <lineage>
        <taxon>Bacteria</taxon>
        <taxon>Pseudomonadati</taxon>
        <taxon>Calditrichota</taxon>
        <taxon>Calditrichia</taxon>
        <taxon>Calditrichales</taxon>
        <taxon>Calditrichaceae</taxon>
        <taxon>Caldithrix</taxon>
    </lineage>
</organism>
<evidence type="ECO:0000313" key="8">
    <source>
        <dbReference type="EMBL" id="HED09437.1"/>
    </source>
</evidence>
<evidence type="ECO:0000259" key="7">
    <source>
        <dbReference type="Pfam" id="PF08340"/>
    </source>
</evidence>
<evidence type="ECO:0000256" key="4">
    <source>
        <dbReference type="ARBA" id="ARBA00022801"/>
    </source>
</evidence>
<comment type="similarity">
    <text evidence="5">Belongs to the YicC/YloC family.</text>
</comment>
<dbReference type="Pfam" id="PF03755">
    <property type="entry name" value="YicC-like_N"/>
    <property type="match status" value="1"/>
</dbReference>
<dbReference type="InterPro" id="IPR013527">
    <property type="entry name" value="YicC-like_N"/>
</dbReference>
<dbReference type="Proteomes" id="UP000886005">
    <property type="component" value="Unassembled WGS sequence"/>
</dbReference>
<protein>
    <submittedName>
        <fullName evidence="8">YicC family protein</fullName>
    </submittedName>
</protein>
<name>A0A7V1PUA6_CALAY</name>